<dbReference type="FunFam" id="2.10.25.10:FF:000038">
    <property type="entry name" value="Fibrillin 2"/>
    <property type="match status" value="24"/>
</dbReference>
<name>A0A0G4F531_9ALVE</name>
<evidence type="ECO:0000256" key="4">
    <source>
        <dbReference type="ARBA" id="ARBA00023157"/>
    </source>
</evidence>
<feature type="region of interest" description="Disordered" evidence="6">
    <location>
        <begin position="6611"/>
        <end position="6662"/>
    </location>
</feature>
<feature type="compositionally biased region" description="Polar residues" evidence="6">
    <location>
        <begin position="6643"/>
        <end position="6654"/>
    </location>
</feature>
<feature type="domain" description="EGF-like" evidence="8">
    <location>
        <begin position="2665"/>
        <end position="2704"/>
    </location>
</feature>
<feature type="domain" description="EGF-like" evidence="8">
    <location>
        <begin position="3509"/>
        <end position="3548"/>
    </location>
</feature>
<dbReference type="InterPro" id="IPR000922">
    <property type="entry name" value="Lectin_gal-bd_dom"/>
</dbReference>
<feature type="signal peptide" evidence="7">
    <location>
        <begin position="1"/>
        <end position="28"/>
    </location>
</feature>
<proteinExistence type="predicted"/>
<evidence type="ECO:0000256" key="3">
    <source>
        <dbReference type="ARBA" id="ARBA00022737"/>
    </source>
</evidence>
<dbReference type="Pfam" id="PF07645">
    <property type="entry name" value="EGF_CA"/>
    <property type="match status" value="28"/>
</dbReference>
<dbReference type="SUPFAM" id="SSF57196">
    <property type="entry name" value="EGF/Laminin"/>
    <property type="match status" value="14"/>
</dbReference>
<dbReference type="SMART" id="SM00181">
    <property type="entry name" value="EGF"/>
    <property type="match status" value="31"/>
</dbReference>
<dbReference type="InterPro" id="IPR001881">
    <property type="entry name" value="EGF-like_Ca-bd_dom"/>
</dbReference>
<feature type="domain" description="EGF-like" evidence="8">
    <location>
        <begin position="5374"/>
        <end position="5414"/>
    </location>
</feature>
<feature type="region of interest" description="Disordered" evidence="6">
    <location>
        <begin position="6310"/>
        <end position="6338"/>
    </location>
</feature>
<gene>
    <name evidence="10" type="ORF">Cvel_167</name>
</gene>
<keyword evidence="3" id="KW-0677">Repeat</keyword>
<feature type="compositionally biased region" description="Low complexity" evidence="6">
    <location>
        <begin position="6546"/>
        <end position="6555"/>
    </location>
</feature>
<evidence type="ECO:0000259" key="8">
    <source>
        <dbReference type="PROSITE" id="PS50026"/>
    </source>
</evidence>
<dbReference type="PROSITE" id="PS00010">
    <property type="entry name" value="ASX_HYDROXYL"/>
    <property type="match status" value="17"/>
</dbReference>
<dbReference type="GO" id="GO:0005509">
    <property type="term" value="F:calcium ion binding"/>
    <property type="evidence" value="ECO:0007669"/>
    <property type="project" value="InterPro"/>
</dbReference>
<accession>A0A0G4F531</accession>
<evidence type="ECO:0000256" key="5">
    <source>
        <dbReference type="PROSITE-ProRule" id="PRU00076"/>
    </source>
</evidence>
<feature type="compositionally biased region" description="Low complexity" evidence="6">
    <location>
        <begin position="6744"/>
        <end position="6755"/>
    </location>
</feature>
<feature type="domain" description="EGF-like" evidence="8">
    <location>
        <begin position="2183"/>
        <end position="2222"/>
    </location>
</feature>
<feature type="domain" description="EGF-like" evidence="8">
    <location>
        <begin position="5286"/>
        <end position="5332"/>
    </location>
</feature>
<feature type="domain" description="EGF-like" evidence="8">
    <location>
        <begin position="4833"/>
        <end position="4871"/>
    </location>
</feature>
<feature type="region of interest" description="Disordered" evidence="6">
    <location>
        <begin position="6357"/>
        <end position="6455"/>
    </location>
</feature>
<feature type="region of interest" description="Disordered" evidence="6">
    <location>
        <begin position="6129"/>
        <end position="6179"/>
    </location>
</feature>
<dbReference type="CDD" id="cd00054">
    <property type="entry name" value="EGF_CA"/>
    <property type="match status" value="7"/>
</dbReference>
<feature type="region of interest" description="Disordered" evidence="6">
    <location>
        <begin position="6683"/>
        <end position="6816"/>
    </location>
</feature>
<dbReference type="CDD" id="cd22823">
    <property type="entry name" value="Gal_Rha_Lectin"/>
    <property type="match status" value="1"/>
</dbReference>
<feature type="compositionally biased region" description="Low complexity" evidence="6">
    <location>
        <begin position="6708"/>
        <end position="6722"/>
    </location>
</feature>
<evidence type="ECO:0000256" key="6">
    <source>
        <dbReference type="SAM" id="MobiDB-lite"/>
    </source>
</evidence>
<feature type="domain" description="EGF-like" evidence="8">
    <location>
        <begin position="4194"/>
        <end position="4233"/>
    </location>
</feature>
<evidence type="ECO:0000259" key="9">
    <source>
        <dbReference type="PROSITE" id="PS50228"/>
    </source>
</evidence>
<feature type="compositionally biased region" description="Polar residues" evidence="6">
    <location>
        <begin position="6612"/>
        <end position="6622"/>
    </location>
</feature>
<dbReference type="SMART" id="SM00179">
    <property type="entry name" value="EGF_CA"/>
    <property type="match status" value="30"/>
</dbReference>
<feature type="domain" description="EGF-like" evidence="8">
    <location>
        <begin position="1858"/>
        <end position="1903"/>
    </location>
</feature>
<dbReference type="EMBL" id="CDMZ01000111">
    <property type="protein sequence ID" value="CEM06937.1"/>
    <property type="molecule type" value="Genomic_DNA"/>
</dbReference>
<feature type="domain" description="EGF-like" evidence="8">
    <location>
        <begin position="3308"/>
        <end position="3353"/>
    </location>
</feature>
<feature type="domain" description="EGF-like" evidence="8">
    <location>
        <begin position="2137"/>
        <end position="2182"/>
    </location>
</feature>
<evidence type="ECO:0000256" key="1">
    <source>
        <dbReference type="ARBA" id="ARBA00022536"/>
    </source>
</evidence>
<feature type="domain" description="EGF-like" evidence="8">
    <location>
        <begin position="5199"/>
        <end position="5240"/>
    </location>
</feature>
<feature type="domain" description="EGF-like" evidence="8">
    <location>
        <begin position="1904"/>
        <end position="1943"/>
    </location>
</feature>
<dbReference type="PROSITE" id="PS01187">
    <property type="entry name" value="EGF_CA"/>
    <property type="match status" value="14"/>
</dbReference>
<feature type="domain" description="EGF-like" evidence="8">
    <location>
        <begin position="4743"/>
        <end position="4786"/>
    </location>
</feature>
<feature type="region of interest" description="Disordered" evidence="6">
    <location>
        <begin position="5794"/>
        <end position="5813"/>
    </location>
</feature>
<reference evidence="10" key="1">
    <citation type="submission" date="2014-11" db="EMBL/GenBank/DDBJ databases">
        <authorList>
            <person name="Otto D Thomas"/>
            <person name="Naeem Raeece"/>
        </authorList>
    </citation>
    <scope>NUCLEOTIDE SEQUENCE</scope>
</reference>
<keyword evidence="4" id="KW-1015">Disulfide bond</keyword>
<feature type="region of interest" description="Disordered" evidence="6">
    <location>
        <begin position="6531"/>
        <end position="6579"/>
    </location>
</feature>
<dbReference type="Pfam" id="PF13948">
    <property type="entry name" value="DUF4215"/>
    <property type="match status" value="21"/>
</dbReference>
<evidence type="ECO:0000313" key="10">
    <source>
        <dbReference type="EMBL" id="CEM06937.1"/>
    </source>
</evidence>
<feature type="region of interest" description="Disordered" evidence="6">
    <location>
        <begin position="2240"/>
        <end position="2259"/>
    </location>
</feature>
<dbReference type="Pfam" id="PF02140">
    <property type="entry name" value="SUEL_Lectin"/>
    <property type="match status" value="2"/>
</dbReference>
<feature type="compositionally biased region" description="Polar residues" evidence="6">
    <location>
        <begin position="5619"/>
        <end position="5632"/>
    </location>
</feature>
<feature type="domain" description="EGF-like" evidence="8">
    <location>
        <begin position="4787"/>
        <end position="4832"/>
    </location>
</feature>
<keyword evidence="1 5" id="KW-0245">EGF-like domain</keyword>
<feature type="domain" description="EGF-like" evidence="8">
    <location>
        <begin position="3078"/>
        <end position="3123"/>
    </location>
</feature>
<feature type="domain" description="EGF-like" evidence="8">
    <location>
        <begin position="2808"/>
        <end position="2847"/>
    </location>
</feature>
<feature type="domain" description="EGF-like" evidence="8">
    <location>
        <begin position="2278"/>
        <end position="2318"/>
    </location>
</feature>
<feature type="domain" description="EGF-like" evidence="8">
    <location>
        <begin position="5106"/>
        <end position="5144"/>
    </location>
</feature>
<feature type="domain" description="EGF-like" evidence="8">
    <location>
        <begin position="1574"/>
        <end position="1619"/>
    </location>
</feature>
<feature type="domain" description="SUEL-type lectin" evidence="9">
    <location>
        <begin position="1165"/>
        <end position="1246"/>
    </location>
</feature>
<feature type="compositionally biased region" description="Low complexity" evidence="6">
    <location>
        <begin position="6439"/>
        <end position="6452"/>
    </location>
</feature>
<keyword evidence="2 7" id="KW-0732">Signal</keyword>
<evidence type="ECO:0000256" key="7">
    <source>
        <dbReference type="SAM" id="SignalP"/>
    </source>
</evidence>
<sequence length="6816" mass="709531">MKPFGWQFKTCRWLGLCLTLLLITEVAGGWKKWFWQRIGAKIRARRKANTRLVCETIPLDQFPSSSSIDPNQRIQVANFEVSFSALPYEDVEKNRRRSVRVIGNNQIGCWDDDDNEEESGPSCLRISIHRQPLGPRIAYLRSATVKVFWKKLARILCDGVFRRPLARVFRHLLMARLIGRPGLPARKTFDICFQEGGRVEEIQLCSFTPTCEVVDFSDKADGDEVPSVNALDRQWQLSALPFNADGSGQAPSAVRAFDSDAGGGSANALAAPHLVCSETPAVCGQGQVAILASPNSGEGDNPGGGCLRVQHHGGGGNTGGVSAYIDSVSLVSVHDPHHRAEVRNGWGLLTASLDGEGTFGSVSKNVLLWERWWRGPKVTWRPVDLCFPGEGAVDDLAICTYSAESETVEESIPSGDASEDSPDSTCERLSFSRFHLKERLSFHQGLRRRFRFRVYDWEGSWRSAFFLEARDAYPVSSSSETKRMIRFAGKGTGAWPTGDGLCVRIERQMVGENDSSVFLVGMVFWGVDLSEEVEVRTYEENGRLKEDTKVAGKGRTHRTTSLFPDALEVHTVLDICFPRSALDHSGLEELSLCSPQPLCKTIKMSDLAHRAKWSEFDIFSMPFKVEGAHNTTQPEGTLPVVWHTAETGGGFCSCAGGANQGACAAGAVAYVPDTAGGPAAEGGSVHLIREAEDPPTSVYLSSMKLLAGHRGEMSVSMRIDDKDTEPIVTLNAGERREEVQVHFASESPVYLNEKLALYIKGEVAIEALTFCAHGWPPEGDGTCTDHNDVSGDGCADGVVEPGWVCTPALNGQTAVSCPVVFSLPDTCANAAVIGSLTSHGLNVVLEAQAHSDSVALVDTGNPPELLNDFRTGWGCRKDYEGVNIDRGCMIMAVPSSTLEHLEEDNSGSRRLLWTELAEKRKLLIGRLFFLWLLQWLRNLFSQRRQRGITLEFSRDVVLLSARVFNALGRKIIAYGADGRKVAEQRLWKANRDPEGKGVHLLDFSGNSDFRGIRKIKFEASSNFGILDIGVCPSGNINPLSSSVCHTVCGDEVRTSNEGCDDGNRHDGDGCSSSCEVETGWTCPEGGGECEPGCGDGKRLGSEECDDHNTESGDGCSSNCKREPGWECPLSDSDCAFTEKETTICETHPSHQNQCGSTTGECWNPLTCPPGQVIAVTEAWYGRNDRVTCPFYRGGHLTDITCHLDVTDYAVETCDGKNECVLPMANTIAGDPCRYTYKYGVVDYKCLDCDCQPVCGDDVRLGSEQCDDGNKEDGDGCSSTCQQETGWSCPVAGGACSSICGDGHRVGDEECDDGDTQSGDGCSSSCETETGWACPHVGGECHPTWDDCVLVGPEKCEDQNRNDGDGCSAENLIETGWRCPAVCTPCEEIHGDGEMVGQEQCDDGDSHPGDGCHDGEIEDGWTCTGEPSVCTDINECQGGGHNCDVPNAVCTNSMGSFSCACKNGWSDTTTDGSKATGTECQTVVGDGVVAGDEECDDGNTQSGDGCDSDGQVEDGYTCPVGGGACSATPDDGHVLGDEECDDGNTDPGDGCYGGQVEDGWTCTVPPGETASVCTDLNECDDNDPKHTCSTKATCTNLSPSGGRYECACNTGYSGDGHTCTDVNECQGGGHNCDVPNAVCTNSMGSFSCACKNGWSDTTTDGSKATGTECQTVVGDGVVAGDEECDDGNTQSGDGCDSDGNVEDGYTCPTGGGACSATALTTAMPAPRAKTQMEASPAPATTAGKETASLVQLCAETERERALRPATMATPTTETGAPAAAGLNLDGPALRMAARARVDGPALRMAASARVTTPDDGHVLGDEECDDGNTNPGDGCYGGQVEDGWTCTVPPGETASVCTDLNECDENDPKHTCSTKATCTNLSPSAGRYECACNEGWSGDGHVCTDINECQGGGHNCDVPNAVCTNSMGSFSCACKNGWSDTTTDGSKATGTECQTVVGDGDVAGDEECDDWNSQSGDGCDSDGNVEDGYTCPTGGGTCSGGITSTNAATVLTTATTVQSVTTPTEPSLAPATTAGKEMASLVQPCAETERQKALRPATMATPTTETGAPAAAGLNLDGPALRMAASARVTTPDDGHVLGDEECDDGNTDPGDGCYGGQVEDGWTCTVPPGETASVCTDLNECDENDPKHTCSTKATCTNLPPSGGRYECACNTGYSGDGHTCTDINECQGGSHNCDVPNSVCTNSMESFSCACKNGWSDTTSDGSKATGTECQTVVGDGDVAGDEECDDGNTQSGDGCDSDGQVEDGYTCPVGGGACTDIDECTSNAHTCDAQATCTNSDGSFSCACQLGWQGNGLSCAATCGDGWMAGSESCDDGDTQSGDGCSNTCALEEGWNCPVTAGDCSFTEKETIICETHPAHRNQCGAAVGDCWNPLTCPPGQVIAVTEAWYGRNDRVTCPFYRGGHLTDITCHLDVTEYARSSCNGKNQCILPMANTIGGDPCRYTYKYGVVDYRCSPCLPRGGECSQIIGDGEIVGDEKCDDGNAVSGDGCDSEGQPEDGWECLNAGSPCTAILDDCLLVGPEKCTDRSSQNGDGCSAAHKIESGWTCPTVCEPCTEIHGDGKIVGDENCDDGDTDAEDGCHNGQIEEGWTCTGEPSVCTDLNECDDNDPKHTCSTKATCTNLPPSGGRYECACNTGYSGDGHTCTDINECQGGSHNCDVPNSVCTSSMGSFSCACKNGWSDTTSDGSKATGTECQTVVGDGHVAGDEECDDGNAQSGDGCDSNGQEEPGYTCPVDGGACSATPDDGHVLGDEECDDGNTDPGDGCYGGQVEDGWTCTVPPGETASVCSDVNECQGSSHNCDVPNAVCTNSMGSFLCACKNGWSDTTSDGSKATGTECQTVVGDGVVAGDEECDDGNSQSGDGCDSDGQVEDGYTCPGIAGPCTDIDECSDATHNCDAHATCTNANGGFSCACNHGWQGDGLGCTADRDDCRLVGDEECTDTNKLNGDGCTGTHVIEDGWDCPVVCQPCDAICGDSAVRGSETCDDGNSNNGDGCSSSCRTEPGWTCPQNGGNCSQTHGDGKIVGDENCDDGDTDAGDGCHNGQIEEGWTCTGEPSVCTDLNECDDNDPKHTCSTKATCTNLPPSGGRYECACNTGYSGDGHTCTDVNECQEGSHNCDVPNAVCTNSMGSFSCACKNGWSDTTSDGSKATGTECQTVVGDGDVAGDEECDDGNTQSGDGCDSDGNVEDGWDCPVDGGACSDVNECTSNSHNCNPNAVCANFDGGFTCACSVGWQGDGLSCTATPDDGHVLGDEECDDGNTNPGDGCYGGQVEDGWTCTVPPGETASVCSDLNECDENDPKHTCSTKATCTNLSPSGGRYECACNEGWSGDGHVCTAVVGDGDVAGDEECDDSNTQSGDGCDSDGQVEDGWDCPVDGGACSDVNECTSDSHNCNAHALSVETKRDWAKRPATMATPTTETGAPAAAGLNLDGPALRMAAIARVTTPDDGHVLGDEECDDGNTNPGDGCYGGQVEDGWTCTVPPGETASVCTDVNECQGGGHNCDVPNAVCTNSMGSFSCACKNGWSDTTSGGSKATGTECQTVVGDGDVAGDEECDDGNTQSGDGCDSDGNVEDGWDCPVDGGACSAVCGDGDRLGTETCDDGDTEGGDGCSSSCQTETGWTCPQDGGECSPTWDDCLLVGTERCADRNSDDGDGCSALNTIEDGWECPTICDPCQEIIGDGEIVGDEECDDGNSQSGDGCDSEGNIEDGWECNVVGASCTAICGDGKRLGLETCDDGDTESGDGCSSSCQTEPGWSCAQEGAPCEPVCGDRARHGTETCDDGDAESGDGCSSTCQTETGYSCPQKVNGDGNIVGDENCDDGDTDAGDGCNNGQIEEGWTCTGEPSVCTDLNECDENDPKHTCSAQATCTNLSPSGGRYECACNEGWSGDGHVCTDVNECQGGGHNCDVRNAVCTNSMGSFSCACKNGWSDTTSDGSKATGTECQTVVGDDVVAGDEECDDGNTQSGDGCDSDGKEEDGWVCPVTAGACTDVDECADNSHNCNAQATCTNSDGGFSCACNQGWQGDGISCSVVHGDGDLQGDEECDDGDTDAGDGCSGGRVEDGWTCTGEPSVCTGSWGGGFIAIESVVGLWLGVFSSPFCLESPSSPPRVCGCKRILMSTSCLPSCLPADLNECDENDPKHTCSAQATCTNLPPLGGRYDCNCNRGYSGDGYTCTDINECQGGGHNCDVPNAVCTNSMGSFSCACKNGWSDTTTDGSKATGTECQTVVGDGDVAGDEECDDSNTQSGDGCDSDGQVEDGYTCPVGGGACSAICGNGERHGTETCDDGDSESGDGCSSTCQTETGWTCPQDGGECSQIHGDGKIAGDEECDDGNSQSGDGCDSEGNIEDGWECNQANTPCTAVCGDGKKLGLETCDDGDTESGDGCSSSCQTETGWTCPQEGLPCQPLMNDCLLVGSERCTDGNSANGDGCSSTHQIESGWECPTVCEDCQEIIGDGAVVGDEECDDGDSESGDGCDSNGKVEDGWECTFSPSAGVSVCTATWDDCLLVGTERCADRNSDDGDGCSALNTIEDGWECPTICSPCTEIHGDGEIVGDEECDDGNSQSGDGCDSEGNIEDGWECNQANTPCSEICGDGVQLGAEGCDDGDLESGDGCSSSCQKETGWTCPQGGGQCEPVWDDCLLVGEEKCEDENRQDGDGCSSTNQIEDGWECPTVCEPCEEIIGDGKVVGDEECDDSNTENGDGCSSDGKVEDGYTCPSGPGDCNDINECTEGTHGCVGLATCTNTDAAFLCECPEGFHSPTDPGTECEDLNECDENDPKHTCSTKATCTNLSPSGGRYECACNEGWSGDGHTCTDVNECNGAHDCDSDHALCTNSAGSFSCACKNGWSNTTSDGSKATGTECQTVVGDGIMAGDEKCDDGNAQSGDGCDSNGNVEDGYTCLAEGEPCEQETDVLNEGDGCIDNNSAGGDGCSPDGRVEEGFICSASTEHCGPNVWDCVLVGGEECADGNSRSGDGCSSTSLIEDGWECPTLCSDCIPTFGDGTRVGWEECDDGDTDANDGCFEGRVEEGWECQNFDNAPSVCQDKNECLLGVHNCNSQASCENKGALEGRFTCACNLGFEGDGVSCSEIDECARGTDDCSDFASCTNTQGSFSCDCRLGWHWEDPAAPPGTTCSTLVGDGIIAPGVELCDDGNGDSFDGCSAIGIPEPGFACLVEGALCENINECSSAQSPLCNTLATCLDTIGSYTCTCNLGYEGDGQVCEVNIGDGLLTGPEECDDGNEESGDGCDLIGRLEDGFRCPDPGVPCSNIDECAEGVHDCPSNAECVDWDDSQGSFFKFFCKCKQGYFGDGRTCTTGEPPIVQYDWCSPHATVIGYLSEQTCRCRDGFRGDGAQCENVDECTEGLHNCDAEATCTEAFGSFTCQCPEGKFGPGVRCFDDVELLVPPSSNGAPFSIQNGDWRNVPPGVPSLVAIVNVDWVAPAEFLPLSFALWVKEVADSQGNPVLGVDAPPVVYLGRVLQGQSLRILPILPLQGHDGWYVFSLQAIDRWGRRSHPVDSAPVGLTIPQAPDASLDCSVSTDPACSVSVEAYGTRVGEVSLRTRLQLSDVHVLAERRKGWFGGEDSVSVGVGQGEGGTRRRRLQTSTSGSRSTADESMNEVNLLRAWTLETARTAGILDMPEAQNSTQQSARQSAKNVALSAIDIVNQEVAGNIFGLASAVTDLPTGVLDRTVNTLDMLLEGANSMLSLGRRLDIIDLDLTFRTLVAGERAFQRGKHLLNARANAEDESLPNEVRSALQTAMSGAMKLLAEAVDAVTTRHTMGESDDESSSLAEGRGAGPVLRIRDDLEIPGAPRAQVIEELFNVAMKRLTVLSSTAPTSGGGVGGSVRIRLLQGGGGEAGSIEGMVGATAGVREQQIGSTDGNPVMRISTVAFPPSSMTNDTQIAVDTSSGVSVLWHGETLHTFWSASESMALDEDTSMPAARCGGRINAPTITLEVSENPLNPWTEETFGSADGEGGIVGPVVSVNFRRCGDSVSLNNVHGPPIEVSMPVQDQVIATAFRQGAPPEWELRGDGGVTLRWRVSAVRRVEQPVFCRFLDETASAWASEGCTVRGVTWPSGWASSSSSSERPTVTCACSHLTDFSLSASTAVEISDGSETVPPSPEDEGGDAATPSAEDPLQQRPVQELPPESPTEEEQTSGEGGDACAASVVNCPWFIPVVVAVPLCILLAVLFLVWCCCCRNKTVVAAGAAAAEEKSPLTSSQIVFLDSRTHLGSRLPLDTRCFLEGGGEWMHARDSNAYLSLDASTGQAQLWADGGERLVWCTPTVAATEEEMRMEAEPATPVAAGLPSPVRRGGSDSEMTAVSEELDIPQIKVALKDAGGETNSASGGAVSGAGAGVRDDADDPEVTDERQPMTTRNHGGGKTGRSLRFALFGGGADGERERDGGGASGSRRNKRGGGGSNSSRGSSRGQRSGGETVRSRLRDMAAAVGDFTVRSLAAMTGRSSRRRQQGKFELCLTPEGRLAVMFIPSANSSKGGGGSEASNRLAQAVGGEAAGAAAGGGGSGGWVGTSSSSSSSGQRSNRRASYDDEMGGIAGSPQTRRAAAISTGASYVWQGPDPSEFRGAPVQGPFYAYIQQSPQQSPTKSGRKQPKRAASRQGSRRLNGGSPQTDSSNNSMGEEEPEIVVAVRATDEIVWTSSRGVIMPSRAEHTGSRAGGLSAQNSYSNSNLNASGWVAAGSGSSVQVRLPVPAAPRSEGGSSDRGGNRSPAPSALSSAVSINRMIGAPFETEIEGEGGSEREIGGGEFEMEPQAEGEHQAAKRPPGTSRRGLGGSTDRRGG</sequence>
<dbReference type="InterPro" id="IPR018097">
    <property type="entry name" value="EGF_Ca-bd_CS"/>
</dbReference>
<feature type="domain" description="EGF-like" evidence="8">
    <location>
        <begin position="4008"/>
        <end position="4048"/>
    </location>
</feature>
<dbReference type="PANTHER" id="PTHR24039">
    <property type="entry name" value="FIBRILLIN-RELATED"/>
    <property type="match status" value="1"/>
</dbReference>
<feature type="domain" description="EGF-like" evidence="8">
    <location>
        <begin position="2903"/>
        <end position="2943"/>
    </location>
</feature>
<dbReference type="InterPro" id="IPR011936">
    <property type="entry name" value="Myxo_disulph_rpt"/>
</dbReference>
<feature type="domain" description="EGF-like" evidence="8">
    <location>
        <begin position="3867"/>
        <end position="3912"/>
    </location>
</feature>
<dbReference type="NCBIfam" id="TIGR02232">
    <property type="entry name" value="myxo_disulf_rpt"/>
    <property type="match status" value="51"/>
</dbReference>
<feature type="domain" description="EGF-like" evidence="8">
    <location>
        <begin position="3124"/>
        <end position="3163"/>
    </location>
</feature>
<feature type="region of interest" description="Disordered" evidence="6">
    <location>
        <begin position="5600"/>
        <end position="5632"/>
    </location>
</feature>
<feature type="domain" description="EGF-like" evidence="8">
    <location>
        <begin position="2619"/>
        <end position="2664"/>
    </location>
</feature>
<feature type="region of interest" description="Disordered" evidence="6">
    <location>
        <begin position="4251"/>
        <end position="4270"/>
    </location>
</feature>
<dbReference type="VEuPathDB" id="CryptoDB:Cvel_167"/>
<dbReference type="GO" id="GO:0030246">
    <property type="term" value="F:carbohydrate binding"/>
    <property type="evidence" value="ECO:0007669"/>
    <property type="project" value="InterPro"/>
</dbReference>
<dbReference type="InterPro" id="IPR009030">
    <property type="entry name" value="Growth_fac_rcpt_cys_sf"/>
</dbReference>
<feature type="domain" description="EGF-like" evidence="8">
    <location>
        <begin position="4148"/>
        <end position="4193"/>
    </location>
</feature>
<dbReference type="Gene3D" id="2.10.25.10">
    <property type="entry name" value="Laminin"/>
    <property type="match status" value="30"/>
</dbReference>
<dbReference type="PROSITE" id="PS01186">
    <property type="entry name" value="EGF_2"/>
    <property type="match status" value="16"/>
</dbReference>
<feature type="domain" description="EGF-like" evidence="8">
    <location>
        <begin position="1431"/>
        <end position="1470"/>
    </location>
</feature>
<protein>
    <recommendedName>
        <fullName evidence="11">EGF-like domain-containing protein</fullName>
    </recommendedName>
</protein>
<dbReference type="SUPFAM" id="SSF57184">
    <property type="entry name" value="Growth factor receptor domain"/>
    <property type="match status" value="3"/>
</dbReference>
<feature type="compositionally biased region" description="Basic residues" evidence="6">
    <location>
        <begin position="6623"/>
        <end position="6632"/>
    </location>
</feature>
<feature type="domain" description="EGF-like" evidence="8">
    <location>
        <begin position="3219"/>
        <end position="3259"/>
    </location>
</feature>
<feature type="domain" description="EGF-like" evidence="8">
    <location>
        <begin position="5062"/>
        <end position="5105"/>
    </location>
</feature>
<dbReference type="InterPro" id="IPR000152">
    <property type="entry name" value="EGF-type_Asp/Asn_hydroxyl_site"/>
</dbReference>
<comment type="caution">
    <text evidence="5">Lacks conserved residue(s) required for the propagation of feature annotation.</text>
</comment>
<feature type="domain" description="SUEL-type lectin" evidence="9">
    <location>
        <begin position="2393"/>
        <end position="2474"/>
    </location>
</feature>
<organism evidence="10">
    <name type="scientific">Chromera velia CCMP2878</name>
    <dbReference type="NCBI Taxonomy" id="1169474"/>
    <lineage>
        <taxon>Eukaryota</taxon>
        <taxon>Sar</taxon>
        <taxon>Alveolata</taxon>
        <taxon>Colpodellida</taxon>
        <taxon>Chromeraceae</taxon>
        <taxon>Chromera</taxon>
    </lineage>
</organism>
<feature type="compositionally biased region" description="Polar residues" evidence="6">
    <location>
        <begin position="6696"/>
        <end position="6707"/>
    </location>
</feature>
<feature type="chain" id="PRO_5005188771" description="EGF-like domain-containing protein" evidence="7">
    <location>
        <begin position="29"/>
        <end position="6816"/>
    </location>
</feature>
<feature type="domain" description="EGF-like" evidence="8">
    <location>
        <begin position="3913"/>
        <end position="3952"/>
    </location>
</feature>
<feature type="domain" description="EGF-like" evidence="8">
    <location>
        <begin position="1620"/>
        <end position="1659"/>
    </location>
</feature>
<feature type="compositionally biased region" description="Gly residues" evidence="6">
    <location>
        <begin position="6535"/>
        <end position="6545"/>
    </location>
</feature>
<dbReference type="InterPro" id="IPR000742">
    <property type="entry name" value="EGF"/>
</dbReference>
<dbReference type="PROSITE" id="PS50228">
    <property type="entry name" value="SUEL_LECTIN"/>
    <property type="match status" value="2"/>
</dbReference>
<dbReference type="PROSITE" id="PS50026">
    <property type="entry name" value="EGF_3"/>
    <property type="match status" value="30"/>
</dbReference>
<dbReference type="InterPro" id="IPR049883">
    <property type="entry name" value="NOTCH1_EGF-like"/>
</dbReference>
<evidence type="ECO:0008006" key="11">
    <source>
        <dbReference type="Google" id="ProtNLM"/>
    </source>
</evidence>
<evidence type="ECO:0000256" key="2">
    <source>
        <dbReference type="ARBA" id="ARBA00022729"/>
    </source>
</evidence>